<dbReference type="PANTHER" id="PTHR32196:SF72">
    <property type="entry name" value="RIBOSE IMPORT PERMEASE PROTEIN RBSC"/>
    <property type="match status" value="1"/>
</dbReference>
<keyword evidence="4 6" id="KW-1133">Transmembrane helix</keyword>
<feature type="transmembrane region" description="Helical" evidence="6">
    <location>
        <begin position="118"/>
        <end position="136"/>
    </location>
</feature>
<evidence type="ECO:0000256" key="3">
    <source>
        <dbReference type="ARBA" id="ARBA00022692"/>
    </source>
</evidence>
<feature type="transmembrane region" description="Helical" evidence="6">
    <location>
        <begin position="90"/>
        <end position="111"/>
    </location>
</feature>
<evidence type="ECO:0000313" key="7">
    <source>
        <dbReference type="EMBL" id="MPL77192.1"/>
    </source>
</evidence>
<keyword evidence="3 6" id="KW-0812">Transmembrane</keyword>
<comment type="subcellular location">
    <subcellularLocation>
        <location evidence="1">Cell membrane</location>
        <topology evidence="1">Multi-pass membrane protein</topology>
    </subcellularLocation>
</comment>
<gene>
    <name evidence="7" type="primary">rbsC_8</name>
    <name evidence="7" type="ORF">SDC9_23044</name>
</gene>
<dbReference type="GO" id="GO:0022857">
    <property type="term" value="F:transmembrane transporter activity"/>
    <property type="evidence" value="ECO:0007669"/>
    <property type="project" value="InterPro"/>
</dbReference>
<feature type="transmembrane region" description="Helical" evidence="6">
    <location>
        <begin position="12"/>
        <end position="29"/>
    </location>
</feature>
<keyword evidence="2" id="KW-1003">Cell membrane</keyword>
<organism evidence="7">
    <name type="scientific">bioreactor metagenome</name>
    <dbReference type="NCBI Taxonomy" id="1076179"/>
    <lineage>
        <taxon>unclassified sequences</taxon>
        <taxon>metagenomes</taxon>
        <taxon>ecological metagenomes</taxon>
    </lineage>
</organism>
<dbReference type="GO" id="GO:0005886">
    <property type="term" value="C:plasma membrane"/>
    <property type="evidence" value="ECO:0007669"/>
    <property type="project" value="UniProtKB-SubCell"/>
</dbReference>
<evidence type="ECO:0000256" key="4">
    <source>
        <dbReference type="ARBA" id="ARBA00022989"/>
    </source>
</evidence>
<dbReference type="PANTHER" id="PTHR32196">
    <property type="entry name" value="ABC TRANSPORTER PERMEASE PROTEIN YPHD-RELATED-RELATED"/>
    <property type="match status" value="1"/>
</dbReference>
<evidence type="ECO:0000256" key="1">
    <source>
        <dbReference type="ARBA" id="ARBA00004651"/>
    </source>
</evidence>
<dbReference type="CDD" id="cd06579">
    <property type="entry name" value="TM_PBP1_transp_AraH_like"/>
    <property type="match status" value="1"/>
</dbReference>
<feature type="transmembrane region" description="Helical" evidence="6">
    <location>
        <begin position="67"/>
        <end position="84"/>
    </location>
</feature>
<feature type="transmembrane region" description="Helical" evidence="6">
    <location>
        <begin position="208"/>
        <end position="230"/>
    </location>
</feature>
<feature type="transmembrane region" description="Helical" evidence="6">
    <location>
        <begin position="161"/>
        <end position="180"/>
    </location>
</feature>
<dbReference type="AlphaFoldDB" id="A0A644UEC3"/>
<sequence length="316" mass="33800">MRENAKYFVQKYGTIITLILLIVIFSITTETFLEPRNLLNIVAHISMLMIIATGLTVCMVPGDFDMSIGSVASLSGIFFSSLVVRNFPLIPSILVVLLMGAVFGLTAGLLVTKVRISAFIATLALGQVATGINFMYTRGQEVFGDFSKGFLSLGQGKTFSIIPNQVLIMIGIVFIFAFTMEKTKVGRYMYAIGGSIHASFLSGIKVNLYRIFGLMISGGLAAFTGCILASRLGSGQPTAGDSYLMDAIAAAYIGMTTIKTSRPNIIGTLIGVLFIGVIENGLVLIGVSYFFQYIAKGVIIILAVALSSRGSMVVEK</sequence>
<accession>A0A644UEC3</accession>
<evidence type="ECO:0000256" key="6">
    <source>
        <dbReference type="SAM" id="Phobius"/>
    </source>
</evidence>
<dbReference type="Pfam" id="PF02653">
    <property type="entry name" value="BPD_transp_2"/>
    <property type="match status" value="1"/>
</dbReference>
<feature type="transmembrane region" description="Helical" evidence="6">
    <location>
        <begin position="41"/>
        <end position="60"/>
    </location>
</feature>
<reference evidence="7" key="1">
    <citation type="submission" date="2019-08" db="EMBL/GenBank/DDBJ databases">
        <authorList>
            <person name="Kucharzyk K."/>
            <person name="Murdoch R.W."/>
            <person name="Higgins S."/>
            <person name="Loffler F."/>
        </authorList>
    </citation>
    <scope>NUCLEOTIDE SEQUENCE</scope>
</reference>
<keyword evidence="5 6" id="KW-0472">Membrane</keyword>
<evidence type="ECO:0000256" key="2">
    <source>
        <dbReference type="ARBA" id="ARBA00022475"/>
    </source>
</evidence>
<name>A0A644UEC3_9ZZZZ</name>
<proteinExistence type="predicted"/>
<feature type="transmembrane region" description="Helical" evidence="6">
    <location>
        <begin position="265"/>
        <end position="287"/>
    </location>
</feature>
<protein>
    <submittedName>
        <fullName evidence="7">Ribose import permease protein RbsC</fullName>
    </submittedName>
</protein>
<evidence type="ECO:0000256" key="5">
    <source>
        <dbReference type="ARBA" id="ARBA00023136"/>
    </source>
</evidence>
<feature type="transmembrane region" description="Helical" evidence="6">
    <location>
        <begin position="293"/>
        <end position="314"/>
    </location>
</feature>
<dbReference type="EMBL" id="VSSQ01000104">
    <property type="protein sequence ID" value="MPL77192.1"/>
    <property type="molecule type" value="Genomic_DNA"/>
</dbReference>
<dbReference type="InterPro" id="IPR001851">
    <property type="entry name" value="ABC_transp_permease"/>
</dbReference>
<comment type="caution">
    <text evidence="7">The sequence shown here is derived from an EMBL/GenBank/DDBJ whole genome shotgun (WGS) entry which is preliminary data.</text>
</comment>